<evidence type="ECO:0000256" key="3">
    <source>
        <dbReference type="ARBA" id="ARBA00023186"/>
    </source>
</evidence>
<reference evidence="4" key="2">
    <citation type="submission" date="2025-05" db="UniProtKB">
        <authorList>
            <consortium name="Ensembl"/>
        </authorList>
    </citation>
    <scope>IDENTIFICATION</scope>
</reference>
<dbReference type="RefSeq" id="XP_028840229.1">
    <property type="nucleotide sequence ID" value="XM_028984396.1"/>
</dbReference>
<dbReference type="Proteomes" id="UP000694580">
    <property type="component" value="Chromosome 6"/>
</dbReference>
<dbReference type="InterPro" id="IPR016565">
    <property type="entry name" value="Proteasome_assmbl_chp_1"/>
</dbReference>
<evidence type="ECO:0000313" key="4">
    <source>
        <dbReference type="Ensembl" id="ENSDCDP00010059118.1"/>
    </source>
</evidence>
<dbReference type="GO" id="GO:0080129">
    <property type="term" value="P:proteasome core complex assembly"/>
    <property type="evidence" value="ECO:0007669"/>
    <property type="project" value="TreeGrafter"/>
</dbReference>
<dbReference type="Ensembl" id="ENSDCDT00010069829.1">
    <property type="protein sequence ID" value="ENSDCDP00010059118.1"/>
    <property type="gene ID" value="ENSDCDG00010033115.1"/>
</dbReference>
<dbReference type="PANTHER" id="PTHR15069">
    <property type="entry name" value="PROTEASOME ASSEMBLY CHAPERONE 1"/>
    <property type="match status" value="1"/>
</dbReference>
<dbReference type="GeneTree" id="ENSGT00500000044950"/>
<sequence>MATFFGEVLSVYSRAVDEDEQEELDEETEEDIQIRHELLQKREVHLNWCPELCQDIESSSDKKLQHSHLILAVGPNAAGFLSAHVLTAGDWAPVGWFSLWNERSRGTSRLSDSPAVGEPGCLIYQQKGNASVLICQCLSYVAEDQLFQWTDKIFACLPKRGLSVLVLSDSPVAEYKTPNYINGSSTPFLRALKTSAYKEALRCPLLEQPNIVTGLAAAVLSHCEVQGVPAVLYQCYSDMIVPDSVTMEAYRVALMLLSKTVKLESCPNADVLQKVSRVTDVSSNLYT</sequence>
<dbReference type="PANTHER" id="PTHR15069:SF1">
    <property type="entry name" value="PROTEASOME ASSEMBLY CHAPERONE 1"/>
    <property type="match status" value="1"/>
</dbReference>
<evidence type="ECO:0000256" key="2">
    <source>
        <dbReference type="ARBA" id="ARBA00019180"/>
    </source>
</evidence>
<gene>
    <name evidence="4" type="primary">PSMG1</name>
</gene>
<dbReference type="GO" id="GO:0070628">
    <property type="term" value="F:proteasome binding"/>
    <property type="evidence" value="ECO:0007669"/>
    <property type="project" value="TreeGrafter"/>
</dbReference>
<reference evidence="4 5" key="1">
    <citation type="submission" date="2020-06" db="EMBL/GenBank/DDBJ databases">
        <authorList>
            <consortium name="Wellcome Sanger Institute Data Sharing"/>
        </authorList>
    </citation>
    <scope>NUCLEOTIDE SEQUENCE [LARGE SCALE GENOMIC DNA]</scope>
</reference>
<dbReference type="OrthoDB" id="17536at2759"/>
<keyword evidence="5" id="KW-1185">Reference proteome</keyword>
<accession>A0A8C4BVX5</accession>
<protein>
    <recommendedName>
        <fullName evidence="2">Proteasome assembly chaperone 1</fullName>
    </recommendedName>
</protein>
<dbReference type="GO" id="GO:0005783">
    <property type="term" value="C:endoplasmic reticulum"/>
    <property type="evidence" value="ECO:0007669"/>
    <property type="project" value="InterPro"/>
</dbReference>
<evidence type="ECO:0000313" key="5">
    <source>
        <dbReference type="Proteomes" id="UP000694580"/>
    </source>
</evidence>
<dbReference type="Ensembl" id="ENSDCDT00010056369.1">
    <property type="protein sequence ID" value="ENSDCDP00010046172.1"/>
    <property type="gene ID" value="ENSDCDG00010028285.1"/>
</dbReference>
<name>A0A8C4BVX5_9TELE</name>
<keyword evidence="3" id="KW-0143">Chaperone</keyword>
<organism evidence="4 5">
    <name type="scientific">Denticeps clupeoides</name>
    <name type="common">denticle herring</name>
    <dbReference type="NCBI Taxonomy" id="299321"/>
    <lineage>
        <taxon>Eukaryota</taxon>
        <taxon>Metazoa</taxon>
        <taxon>Chordata</taxon>
        <taxon>Craniata</taxon>
        <taxon>Vertebrata</taxon>
        <taxon>Euteleostomi</taxon>
        <taxon>Actinopterygii</taxon>
        <taxon>Neopterygii</taxon>
        <taxon>Teleostei</taxon>
        <taxon>Clupei</taxon>
        <taxon>Clupeiformes</taxon>
        <taxon>Denticipitoidei</taxon>
        <taxon>Denticipitidae</taxon>
        <taxon>Denticeps</taxon>
    </lineage>
</organism>
<proteinExistence type="inferred from homology"/>
<dbReference type="Pfam" id="PF16094">
    <property type="entry name" value="PAC1"/>
    <property type="match status" value="1"/>
</dbReference>
<comment type="similarity">
    <text evidence="1">Belongs to the PSMG1 family.</text>
</comment>
<dbReference type="AlphaFoldDB" id="A0A8C4BVX5"/>
<dbReference type="GeneID" id="114792888"/>
<evidence type="ECO:0000256" key="1">
    <source>
        <dbReference type="ARBA" id="ARBA00005261"/>
    </source>
</evidence>